<feature type="domain" description="Ricin B lectin" evidence="3">
    <location>
        <begin position="24"/>
        <end position="94"/>
    </location>
</feature>
<dbReference type="Pfam" id="PF14200">
    <property type="entry name" value="RicinB_lectin_2"/>
    <property type="match status" value="1"/>
</dbReference>
<gene>
    <name evidence="4" type="ORF">RDB_LOCUS92342</name>
</gene>
<feature type="compositionally biased region" description="Low complexity" evidence="1">
    <location>
        <begin position="327"/>
        <end position="341"/>
    </location>
</feature>
<keyword evidence="2" id="KW-0812">Transmembrane</keyword>
<dbReference type="Proteomes" id="UP000663827">
    <property type="component" value="Unassembled WGS sequence"/>
</dbReference>
<evidence type="ECO:0000313" key="5">
    <source>
        <dbReference type="Proteomes" id="UP000663827"/>
    </source>
</evidence>
<dbReference type="InterPro" id="IPR035992">
    <property type="entry name" value="Ricin_B-like_lectins"/>
</dbReference>
<dbReference type="InterPro" id="IPR000772">
    <property type="entry name" value="Ricin_B_lectin"/>
</dbReference>
<accession>A0A8H3DZG4</accession>
<keyword evidence="2" id="KW-0472">Membrane</keyword>
<keyword evidence="2" id="KW-1133">Transmembrane helix</keyword>
<proteinExistence type="predicted"/>
<organism evidence="4 5">
    <name type="scientific">Rhizoctonia solani</name>
    <dbReference type="NCBI Taxonomy" id="456999"/>
    <lineage>
        <taxon>Eukaryota</taxon>
        <taxon>Fungi</taxon>
        <taxon>Dikarya</taxon>
        <taxon>Basidiomycota</taxon>
        <taxon>Agaricomycotina</taxon>
        <taxon>Agaricomycetes</taxon>
        <taxon>Cantharellales</taxon>
        <taxon>Ceratobasidiaceae</taxon>
        <taxon>Rhizoctonia</taxon>
    </lineage>
</organism>
<evidence type="ECO:0000256" key="1">
    <source>
        <dbReference type="SAM" id="MobiDB-lite"/>
    </source>
</evidence>
<protein>
    <recommendedName>
        <fullName evidence="3">Ricin B lectin domain-containing protein</fullName>
    </recommendedName>
</protein>
<evidence type="ECO:0000256" key="2">
    <source>
        <dbReference type="SAM" id="Phobius"/>
    </source>
</evidence>
<dbReference type="SUPFAM" id="SSF50370">
    <property type="entry name" value="Ricin B-like lectins"/>
    <property type="match status" value="1"/>
</dbReference>
<evidence type="ECO:0000313" key="4">
    <source>
        <dbReference type="EMBL" id="CAE7154556.1"/>
    </source>
</evidence>
<dbReference type="AlphaFoldDB" id="A0A8H3DZG4"/>
<reference evidence="4" key="1">
    <citation type="submission" date="2021-01" db="EMBL/GenBank/DDBJ databases">
        <authorList>
            <person name="Kaushik A."/>
        </authorList>
    </citation>
    <scope>NUCLEOTIDE SEQUENCE</scope>
    <source>
        <strain evidence="4">AG5</strain>
    </source>
</reference>
<name>A0A8H3DZG4_9AGAM</name>
<feature type="region of interest" description="Disordered" evidence="1">
    <location>
        <begin position="320"/>
        <end position="342"/>
    </location>
</feature>
<feature type="transmembrane region" description="Helical" evidence="2">
    <location>
        <begin position="190"/>
        <end position="208"/>
    </location>
</feature>
<comment type="caution">
    <text evidence="4">The sequence shown here is derived from an EMBL/GenBank/DDBJ whole genome shotgun (WGS) entry which is preliminary data.</text>
</comment>
<sequence>MGHKVSHPQHTDTPAVEQTYPLDWDLNLGIYRIFNALTGTAIQVSDYDSAKLVTWEPHNGKNQQWLLQRAGDGYQLQNRRYSTYLAISSTENNALVYASRYPATWVFLKSNGNYLIQFADSNRVLDLYNGLGHNGNEIHIWNLDGNNMGHRTWRLERLGDEPGNKELHDDQLPMPTFDRDSFEAENMQRIYLIMSMIVAFAIISLLCYRFRVPGRVVDGAWRLYWFCRRVICADGNDVAAHRTGRAEPLGDESGNRVVAEMREEVANRDKQLLQLQGELCIAKQELSELHSLLYERDETIRQNQQDLKSKEEILGCAREESTDLRNQHSLSESKLSQQQKEIASLQAKMDRVEYLMSQKTEPGGSTRAQHIS</sequence>
<evidence type="ECO:0000259" key="3">
    <source>
        <dbReference type="Pfam" id="PF14200"/>
    </source>
</evidence>
<dbReference type="EMBL" id="CAJNJQ010001914">
    <property type="protein sequence ID" value="CAE7154556.1"/>
    <property type="molecule type" value="Genomic_DNA"/>
</dbReference>
<dbReference type="Gene3D" id="2.80.10.50">
    <property type="match status" value="1"/>
</dbReference>